<evidence type="ECO:0000256" key="5">
    <source>
        <dbReference type="ARBA" id="ARBA00023049"/>
    </source>
</evidence>
<dbReference type="PANTHER" id="PTHR43690:SF17">
    <property type="entry name" value="PROTEIN YHJJ"/>
    <property type="match status" value="1"/>
</dbReference>
<dbReference type="GO" id="GO:0008237">
    <property type="term" value="F:metallopeptidase activity"/>
    <property type="evidence" value="ECO:0007669"/>
    <property type="project" value="UniProtKB-KW"/>
</dbReference>
<feature type="domain" description="Peptidase M16 C-terminal" evidence="8">
    <location>
        <begin position="250"/>
        <end position="422"/>
    </location>
</feature>
<evidence type="ECO:0000259" key="8">
    <source>
        <dbReference type="Pfam" id="PF05193"/>
    </source>
</evidence>
<proteinExistence type="inferred from homology"/>
<dbReference type="PROSITE" id="PS51257">
    <property type="entry name" value="PROKAR_LIPOPROTEIN"/>
    <property type="match status" value="1"/>
</dbReference>
<dbReference type="GO" id="GO:0006508">
    <property type="term" value="P:proteolysis"/>
    <property type="evidence" value="ECO:0007669"/>
    <property type="project" value="UniProtKB-KW"/>
</dbReference>
<evidence type="ECO:0000259" key="7">
    <source>
        <dbReference type="Pfam" id="PF00675"/>
    </source>
</evidence>
<feature type="domain" description="Peptidase M16 N-terminal" evidence="7">
    <location>
        <begin position="50"/>
        <end position="93"/>
    </location>
</feature>
<sequence>MKKFLALTVVVVALLASACSKYKYETVEGDPMNTRIYTLPNGLKVYMSVNKETPRIQTYIAVRVGGKNDPAETTGLAHYFEHLMFKGTPNFGTSDYAAEKPLLDEIEQLFEVYRKTTDEAERAAIYHRIDSISYEASKIAIPNEYDKLMAAIGANGTNAYTSQDMTVYVEDIPANEVENWAKIEADRFRNPVIRGFHTELETIYEEKNMSLTRDARKVWEALDAALFPNHPYGTQTVLGTQEHLKNPSITNVRNYHKTYYVPNNMAICLSGDLNPDEVIATIDKYFGDMQPNENLPKLEFKPEEPITEPVVREVYGLEAANVMIGWRLPGGSTDPNDVAQIASAILSNGQAGLIDLDLNQQQKVLSAYGGYSGQPDYSSFLLGGSPKAGQSLEEVRDLLLGEVAKLRSGDFDEKLIEASINNFKLYMMRAYEDNDSRADMYVQSFIAGTDWADEVAQIDRMSKITKQDVVDWANQYLGEKSYAIVYKREGEDKSVQKIAAPKITPIVTNRDMQSAFLTEIQQSKVKPIEPVFVDYQKEMAQFDLRDGIHVLYKKNELNDIFTLNYVFDTGTENNPALSLAFDYLSYLGTEAMSAEQIASEMYDIACTFSMRAGSNQSFISISGLSENMPKAMEIVEGLIAGAVADEAILENLKQDLIKSRADAKLNQSQNFGALQRYMFYGEEYIKRTTLSNEALMALGSEELIAAVRDLMNKQHEVLYYGPQDENQVKASIAECHKAAEVLAPLEKSHPKMQPTDQSSVVLAQYDANQLYYLQYSNRGEAFDVKNEPEITLYNEYFGGSMNSICFQEMREARGLAYTAQAWLGTPSYADDSYNYIAFIATQNDKMQTAIEAFDEIINQMPESDAAFHIAKEAILSRLRTDRTTGIDVLNSYLALRRLGLSEDPNRLVFERVQTMTLDDVKATQQKWVKDRPYTYGILGDIKNLDLNFLKTLGPIRTVSQEEIFGY</sequence>
<reference evidence="9" key="2">
    <citation type="submission" date="2021-04" db="EMBL/GenBank/DDBJ databases">
        <authorList>
            <person name="Gilroy R."/>
        </authorList>
    </citation>
    <scope>NUCLEOTIDE SEQUENCE</scope>
    <source>
        <strain evidence="9">5134</strain>
    </source>
</reference>
<gene>
    <name evidence="9" type="ORF">H9828_08140</name>
</gene>
<keyword evidence="4" id="KW-0862">Zinc</keyword>
<dbReference type="Proteomes" id="UP000886844">
    <property type="component" value="Unassembled WGS sequence"/>
</dbReference>
<evidence type="ECO:0000256" key="4">
    <source>
        <dbReference type="ARBA" id="ARBA00022833"/>
    </source>
</evidence>
<evidence type="ECO:0000256" key="6">
    <source>
        <dbReference type="SAM" id="SignalP"/>
    </source>
</evidence>
<name>A0A9D1Z4G2_9BACT</name>
<dbReference type="GO" id="GO:0046872">
    <property type="term" value="F:metal ion binding"/>
    <property type="evidence" value="ECO:0007669"/>
    <property type="project" value="InterPro"/>
</dbReference>
<evidence type="ECO:0000256" key="1">
    <source>
        <dbReference type="ARBA" id="ARBA00007261"/>
    </source>
</evidence>
<evidence type="ECO:0000256" key="3">
    <source>
        <dbReference type="ARBA" id="ARBA00022801"/>
    </source>
</evidence>
<comment type="similarity">
    <text evidence="1">Belongs to the peptidase M16 family.</text>
</comment>
<dbReference type="InterPro" id="IPR050626">
    <property type="entry name" value="Peptidase_M16"/>
</dbReference>
<reference evidence="9" key="1">
    <citation type="journal article" date="2021" name="PeerJ">
        <title>Extensive microbial diversity within the chicken gut microbiome revealed by metagenomics and culture.</title>
        <authorList>
            <person name="Gilroy R."/>
            <person name="Ravi A."/>
            <person name="Getino M."/>
            <person name="Pursley I."/>
            <person name="Horton D.L."/>
            <person name="Alikhan N.F."/>
            <person name="Baker D."/>
            <person name="Gharbi K."/>
            <person name="Hall N."/>
            <person name="Watson M."/>
            <person name="Adriaenssens E.M."/>
            <person name="Foster-Nyarko E."/>
            <person name="Jarju S."/>
            <person name="Secka A."/>
            <person name="Antonio M."/>
            <person name="Oren A."/>
            <person name="Chaudhuri R.R."/>
            <person name="La Ragione R."/>
            <person name="Hildebrand F."/>
            <person name="Pallen M.J."/>
        </authorList>
    </citation>
    <scope>NUCLEOTIDE SEQUENCE</scope>
    <source>
        <strain evidence="9">5134</strain>
    </source>
</reference>
<protein>
    <submittedName>
        <fullName evidence="9">Insulinase family protein</fullName>
    </submittedName>
</protein>
<dbReference type="InterPro" id="IPR007863">
    <property type="entry name" value="Peptidase_M16_C"/>
</dbReference>
<organism evidence="9 10">
    <name type="scientific">Candidatus Alistipes intestinigallinarum</name>
    <dbReference type="NCBI Taxonomy" id="2838440"/>
    <lineage>
        <taxon>Bacteria</taxon>
        <taxon>Pseudomonadati</taxon>
        <taxon>Bacteroidota</taxon>
        <taxon>Bacteroidia</taxon>
        <taxon>Bacteroidales</taxon>
        <taxon>Rikenellaceae</taxon>
        <taxon>Alistipes</taxon>
    </lineage>
</organism>
<dbReference type="InterPro" id="IPR011249">
    <property type="entry name" value="Metalloenz_LuxS/M16"/>
</dbReference>
<keyword evidence="2" id="KW-0645">Protease</keyword>
<keyword evidence="3" id="KW-0378">Hydrolase</keyword>
<dbReference type="EMBL" id="DXDA01000064">
    <property type="protein sequence ID" value="HIY69371.1"/>
    <property type="molecule type" value="Genomic_DNA"/>
</dbReference>
<dbReference type="InterPro" id="IPR011765">
    <property type="entry name" value="Pept_M16_N"/>
</dbReference>
<dbReference type="Gene3D" id="3.30.830.10">
    <property type="entry name" value="Metalloenzyme, LuxS/M16 peptidase-like"/>
    <property type="match status" value="4"/>
</dbReference>
<dbReference type="Pfam" id="PF05193">
    <property type="entry name" value="Peptidase_M16_C"/>
    <property type="match status" value="2"/>
</dbReference>
<keyword evidence="6" id="KW-0732">Signal</keyword>
<dbReference type="SUPFAM" id="SSF63411">
    <property type="entry name" value="LuxS/MPP-like metallohydrolase"/>
    <property type="match status" value="4"/>
</dbReference>
<feature type="chain" id="PRO_5038570716" evidence="6">
    <location>
        <begin position="19"/>
        <end position="966"/>
    </location>
</feature>
<feature type="signal peptide" evidence="6">
    <location>
        <begin position="1"/>
        <end position="18"/>
    </location>
</feature>
<dbReference type="PANTHER" id="PTHR43690">
    <property type="entry name" value="NARDILYSIN"/>
    <property type="match status" value="1"/>
</dbReference>
<feature type="domain" description="Peptidase M16 C-terminal" evidence="8">
    <location>
        <begin position="717"/>
        <end position="863"/>
    </location>
</feature>
<evidence type="ECO:0000256" key="2">
    <source>
        <dbReference type="ARBA" id="ARBA00022670"/>
    </source>
</evidence>
<comment type="caution">
    <text evidence="9">The sequence shown here is derived from an EMBL/GenBank/DDBJ whole genome shotgun (WGS) entry which is preliminary data.</text>
</comment>
<evidence type="ECO:0000313" key="9">
    <source>
        <dbReference type="EMBL" id="HIY69371.1"/>
    </source>
</evidence>
<evidence type="ECO:0000313" key="10">
    <source>
        <dbReference type="Proteomes" id="UP000886844"/>
    </source>
</evidence>
<keyword evidence="5" id="KW-0482">Metalloprotease</keyword>
<accession>A0A9D1Z4G2</accession>
<dbReference type="Pfam" id="PF00675">
    <property type="entry name" value="Peptidase_M16"/>
    <property type="match status" value="1"/>
</dbReference>
<dbReference type="AlphaFoldDB" id="A0A9D1Z4G2"/>